<dbReference type="AlphaFoldDB" id="A0A1V8RKS0"/>
<evidence type="ECO:0000313" key="1">
    <source>
        <dbReference type="EMBL" id="OQM73800.1"/>
    </source>
</evidence>
<sequence length="161" mass="17443">MKDPRDRWLHAVAALAFVSALVPGLSLQAQSLDNPDTIDAIVGSPIQEEERTAANNEDRIIAAIEKAPESAALVRKTTNVDKVDIVFLADSTAMKGGLPAPIEKVAAEHKDELTALRNEVEGNAILYHAINSRHVLMRDIVAVEFNDPRNVIVYAAAKPTD</sequence>
<name>A0A1V8RKS0_9HYPH</name>
<keyword evidence="2" id="KW-1185">Reference proteome</keyword>
<evidence type="ECO:0000313" key="2">
    <source>
        <dbReference type="Proteomes" id="UP000191905"/>
    </source>
</evidence>
<protein>
    <submittedName>
        <fullName evidence="1">Uncharacterized protein</fullName>
    </submittedName>
</protein>
<dbReference type="Proteomes" id="UP000191905">
    <property type="component" value="Unassembled WGS sequence"/>
</dbReference>
<proteinExistence type="predicted"/>
<dbReference type="EMBL" id="MDET01000056">
    <property type="protein sequence ID" value="OQM73800.1"/>
    <property type="molecule type" value="Genomic_DNA"/>
</dbReference>
<accession>A0A1V8RKS0</accession>
<organism evidence="1 2">
    <name type="scientific">Manganibacter manganicus</name>
    <dbReference type="NCBI Taxonomy" id="1873176"/>
    <lineage>
        <taxon>Bacteria</taxon>
        <taxon>Pseudomonadati</taxon>
        <taxon>Pseudomonadota</taxon>
        <taxon>Alphaproteobacteria</taxon>
        <taxon>Hyphomicrobiales</taxon>
        <taxon>Phyllobacteriaceae</taxon>
        <taxon>Manganibacter</taxon>
    </lineage>
</organism>
<gene>
    <name evidence="1" type="ORF">BFN67_07635</name>
</gene>
<comment type="caution">
    <text evidence="1">The sequence shown here is derived from an EMBL/GenBank/DDBJ whole genome shotgun (WGS) entry which is preliminary data.</text>
</comment>
<reference evidence="1 2" key="1">
    <citation type="journal article" date="2016" name="Int. J. Syst. Evol. Microbiol.">
        <title>Pseudaminobacter manganicus sp. nov., isolated from sludge of a manganese mine.</title>
        <authorList>
            <person name="Li J."/>
            <person name="Huang J."/>
            <person name="Liao S."/>
            <person name="Wang G."/>
        </authorList>
    </citation>
    <scope>NUCLEOTIDE SEQUENCE [LARGE SCALE GENOMIC DNA]</scope>
    <source>
        <strain evidence="1 2">JH-7</strain>
    </source>
</reference>